<gene>
    <name evidence="4" type="ORF">GGR14_000617</name>
</gene>
<name>A0A7W6HTT1_9BACT</name>
<proteinExistence type="predicted"/>
<dbReference type="PANTHER" id="PTHR43278">
    <property type="entry name" value="NAD(P)H-DEPENDENT FMN-CONTAINING OXIDOREDUCTASE YWQN-RELATED"/>
    <property type="match status" value="1"/>
</dbReference>
<comment type="caution">
    <text evidence="4">The sequence shown here is derived from an EMBL/GenBank/DDBJ whole genome shotgun (WGS) entry which is preliminary data.</text>
</comment>
<keyword evidence="1" id="KW-0285">Flavoprotein</keyword>
<evidence type="ECO:0000313" key="5">
    <source>
        <dbReference type="Proteomes" id="UP000546007"/>
    </source>
</evidence>
<dbReference type="SUPFAM" id="SSF52218">
    <property type="entry name" value="Flavoproteins"/>
    <property type="match status" value="1"/>
</dbReference>
<dbReference type="InterPro" id="IPR005025">
    <property type="entry name" value="FMN_Rdtase-like_dom"/>
</dbReference>
<dbReference type="GO" id="GO:0016491">
    <property type="term" value="F:oxidoreductase activity"/>
    <property type="evidence" value="ECO:0007669"/>
    <property type="project" value="InterPro"/>
</dbReference>
<evidence type="ECO:0000256" key="1">
    <source>
        <dbReference type="ARBA" id="ARBA00022630"/>
    </source>
</evidence>
<dbReference type="PANTHER" id="PTHR43278:SF2">
    <property type="entry name" value="IRON-SULFUR FLAVOPROTEIN"/>
    <property type="match status" value="1"/>
</dbReference>
<dbReference type="InterPro" id="IPR029039">
    <property type="entry name" value="Flavoprotein-like_sf"/>
</dbReference>
<dbReference type="AlphaFoldDB" id="A0A7W6HTT1"/>
<protein>
    <submittedName>
        <fullName evidence="4">Multimeric flavodoxin WrbA</fullName>
    </submittedName>
</protein>
<sequence>MDDHKFTINDLMQKILIINGSPRKNGNISKMLEAIKEETEKQGANVSAVHVHDLQVRPCNGCMSCRKNLACVLPEDGAQSTLRLINSCDVLVIGAPCYWGNLPGELKILFDRIVYGMMGESPKGIPQPLHKGKKAIIVSTCTTPYPFNILFNQTRGTVKALKEILKWSGFKIIATVERGGTKKSPLQEKDFRHCRKIALKTLK</sequence>
<reference evidence="4 5" key="1">
    <citation type="submission" date="2020-08" db="EMBL/GenBank/DDBJ databases">
        <title>Genomic Encyclopedia of Type Strains, Phase IV (KMG-IV): sequencing the most valuable type-strain genomes for metagenomic binning, comparative biology and taxonomic classification.</title>
        <authorList>
            <person name="Goeker M."/>
        </authorList>
    </citation>
    <scope>NUCLEOTIDE SEQUENCE [LARGE SCALE GENOMIC DNA]</scope>
    <source>
        <strain evidence="4 5">DSM 105721</strain>
    </source>
</reference>
<dbReference type="InterPro" id="IPR051796">
    <property type="entry name" value="ISF_SsuE-like"/>
</dbReference>
<dbReference type="EMBL" id="JACIES010000001">
    <property type="protein sequence ID" value="MBB4024856.1"/>
    <property type="molecule type" value="Genomic_DNA"/>
</dbReference>
<evidence type="ECO:0000313" key="4">
    <source>
        <dbReference type="EMBL" id="MBB4024856.1"/>
    </source>
</evidence>
<evidence type="ECO:0000256" key="2">
    <source>
        <dbReference type="ARBA" id="ARBA00022643"/>
    </source>
</evidence>
<dbReference type="Gene3D" id="3.40.50.360">
    <property type="match status" value="1"/>
</dbReference>
<keyword evidence="5" id="KW-1185">Reference proteome</keyword>
<evidence type="ECO:0000259" key="3">
    <source>
        <dbReference type="Pfam" id="PF03358"/>
    </source>
</evidence>
<accession>A0A7W6HTT1</accession>
<organism evidence="4 5">
    <name type="scientific">Butyricimonas faecihominis</name>
    <dbReference type="NCBI Taxonomy" id="1472416"/>
    <lineage>
        <taxon>Bacteria</taxon>
        <taxon>Pseudomonadati</taxon>
        <taxon>Bacteroidota</taxon>
        <taxon>Bacteroidia</taxon>
        <taxon>Bacteroidales</taxon>
        <taxon>Odoribacteraceae</taxon>
        <taxon>Butyricimonas</taxon>
    </lineage>
</organism>
<feature type="domain" description="NADPH-dependent FMN reductase-like" evidence="3">
    <location>
        <begin position="14"/>
        <end position="142"/>
    </location>
</feature>
<keyword evidence="2" id="KW-0288">FMN</keyword>
<dbReference type="Proteomes" id="UP000546007">
    <property type="component" value="Unassembled WGS sequence"/>
</dbReference>
<dbReference type="Pfam" id="PF03358">
    <property type="entry name" value="FMN_red"/>
    <property type="match status" value="1"/>
</dbReference>